<feature type="disulfide bond" evidence="8">
    <location>
        <begin position="1371"/>
        <end position="1389"/>
    </location>
</feature>
<dbReference type="SUPFAM" id="SSF57362">
    <property type="entry name" value="BPTI-like"/>
    <property type="match status" value="10"/>
</dbReference>
<dbReference type="SMART" id="SM00131">
    <property type="entry name" value="KU"/>
    <property type="match status" value="10"/>
</dbReference>
<dbReference type="PANTHER" id="PTHR10083:SF381">
    <property type="entry name" value="BPTI_KUNITZ INHIBITOR DOMAIN-CONTAINING PROTEIN"/>
    <property type="match status" value="1"/>
</dbReference>
<feature type="domain" description="Ig-like" evidence="11">
    <location>
        <begin position="1240"/>
        <end position="1346"/>
    </location>
</feature>
<dbReference type="InterPro" id="IPR003598">
    <property type="entry name" value="Ig_sub2"/>
</dbReference>
<dbReference type="PRINTS" id="PR00759">
    <property type="entry name" value="BASICPTASE"/>
</dbReference>
<evidence type="ECO:0000256" key="7">
    <source>
        <dbReference type="ARBA" id="ARBA00023319"/>
    </source>
</evidence>
<dbReference type="CDD" id="cd00096">
    <property type="entry name" value="Ig"/>
    <property type="match status" value="1"/>
</dbReference>
<dbReference type="InterPro" id="IPR050098">
    <property type="entry name" value="TFPI/VKTCI-like"/>
</dbReference>
<dbReference type="OrthoDB" id="5950222at2759"/>
<dbReference type="Pfam" id="PF00095">
    <property type="entry name" value="WAP"/>
    <property type="match status" value="1"/>
</dbReference>
<dbReference type="InterPro" id="IPR003582">
    <property type="entry name" value="ShKT_dom"/>
</dbReference>
<comment type="subcellular location">
    <subcellularLocation>
        <location evidence="1">Secreted</location>
    </subcellularLocation>
</comment>
<keyword evidence="2" id="KW-0964">Secreted</keyword>
<feature type="domain" description="Ig-like" evidence="11">
    <location>
        <begin position="1098"/>
        <end position="1181"/>
    </location>
</feature>
<dbReference type="InterPro" id="IPR007110">
    <property type="entry name" value="Ig-like_dom"/>
</dbReference>
<dbReference type="Gene3D" id="4.10.75.10">
    <property type="entry name" value="Elafin-like"/>
    <property type="match status" value="1"/>
</dbReference>
<dbReference type="Gene3D" id="2.60.40.10">
    <property type="entry name" value="Immunoglobulins"/>
    <property type="match status" value="3"/>
</dbReference>
<dbReference type="InterPro" id="IPR036645">
    <property type="entry name" value="Elafin-like_sf"/>
</dbReference>
<feature type="domain" description="BPTI/Kunitz inhibitor" evidence="10">
    <location>
        <begin position="578"/>
        <end position="628"/>
    </location>
</feature>
<dbReference type="SMART" id="SM00409">
    <property type="entry name" value="IG"/>
    <property type="match status" value="3"/>
</dbReference>
<feature type="domain" description="BPTI/Kunitz inhibitor" evidence="10">
    <location>
        <begin position="637"/>
        <end position="687"/>
    </location>
</feature>
<keyword evidence="7" id="KW-0393">Immunoglobulin domain</keyword>
<dbReference type="InterPro" id="IPR008197">
    <property type="entry name" value="WAP_dom"/>
</dbReference>
<dbReference type="Pfam" id="PF00014">
    <property type="entry name" value="Kunitz_BPTI"/>
    <property type="match status" value="10"/>
</dbReference>
<dbReference type="GO" id="GO:0005615">
    <property type="term" value="C:extracellular space"/>
    <property type="evidence" value="ECO:0007669"/>
    <property type="project" value="TreeGrafter"/>
</dbReference>
<evidence type="ECO:0000256" key="2">
    <source>
        <dbReference type="ARBA" id="ARBA00022525"/>
    </source>
</evidence>
<keyword evidence="5" id="KW-0722">Serine protease inhibitor</keyword>
<dbReference type="Pfam" id="PF08686">
    <property type="entry name" value="PLAC"/>
    <property type="match status" value="1"/>
</dbReference>
<feature type="domain" description="BPTI/Kunitz inhibitor" evidence="10">
    <location>
        <begin position="145"/>
        <end position="188"/>
    </location>
</feature>
<keyword evidence="4" id="KW-0732">Signal</keyword>
<evidence type="ECO:0000259" key="10">
    <source>
        <dbReference type="PROSITE" id="PS50279"/>
    </source>
</evidence>
<protein>
    <submittedName>
        <fullName evidence="15">Papilinlike [Apis florea]</fullName>
    </submittedName>
</protein>
<dbReference type="CDD" id="cd00199">
    <property type="entry name" value="WAP"/>
    <property type="match status" value="1"/>
</dbReference>
<dbReference type="PROSITE" id="PS51390">
    <property type="entry name" value="WAP"/>
    <property type="match status" value="1"/>
</dbReference>
<keyword evidence="3" id="KW-0646">Protease inhibitor</keyword>
<dbReference type="CDD" id="cd00109">
    <property type="entry name" value="Kunitz-type"/>
    <property type="match status" value="7"/>
</dbReference>
<dbReference type="FunFam" id="4.10.410.10:FF:000005">
    <property type="entry name" value="Pancreatic trypsin inhibitor"/>
    <property type="match status" value="2"/>
</dbReference>
<dbReference type="InterPro" id="IPR036179">
    <property type="entry name" value="Ig-like_dom_sf"/>
</dbReference>
<dbReference type="PROSITE" id="PS50900">
    <property type="entry name" value="PLAC"/>
    <property type="match status" value="1"/>
</dbReference>
<dbReference type="Gene3D" id="4.10.410.10">
    <property type="entry name" value="Pancreatic trypsin inhibitor Kunitz domain"/>
    <property type="match status" value="10"/>
</dbReference>
<dbReference type="FunFam" id="4.10.410.10:FF:000020">
    <property type="entry name" value="Collagen, type VI, alpha 3"/>
    <property type="match status" value="3"/>
</dbReference>
<dbReference type="InterPro" id="IPR036880">
    <property type="entry name" value="Kunitz_BPTI_sf"/>
</dbReference>
<evidence type="ECO:0000256" key="4">
    <source>
        <dbReference type="ARBA" id="ARBA00022729"/>
    </source>
</evidence>
<comment type="caution">
    <text evidence="8">Lacks conserved residue(s) required for the propagation of feature annotation.</text>
</comment>
<proteinExistence type="predicted"/>
<feature type="domain" description="BPTI/Kunitz inhibitor" evidence="10">
    <location>
        <begin position="708"/>
        <end position="758"/>
    </location>
</feature>
<evidence type="ECO:0000259" key="12">
    <source>
        <dbReference type="PROSITE" id="PS50900"/>
    </source>
</evidence>
<evidence type="ECO:0000259" key="13">
    <source>
        <dbReference type="PROSITE" id="PS51390"/>
    </source>
</evidence>
<dbReference type="PROSITE" id="PS50279">
    <property type="entry name" value="BPTI_KUNITZ_2"/>
    <property type="match status" value="10"/>
</dbReference>
<evidence type="ECO:0000256" key="9">
    <source>
        <dbReference type="SAM" id="MobiDB-lite"/>
    </source>
</evidence>
<evidence type="ECO:0000256" key="1">
    <source>
        <dbReference type="ARBA" id="ARBA00004613"/>
    </source>
</evidence>
<evidence type="ECO:0000259" key="14">
    <source>
        <dbReference type="PROSITE" id="PS51670"/>
    </source>
</evidence>
<dbReference type="SMART" id="SM00408">
    <property type="entry name" value="IGc2"/>
    <property type="match status" value="3"/>
</dbReference>
<dbReference type="GO" id="GO:0004867">
    <property type="term" value="F:serine-type endopeptidase inhibitor activity"/>
    <property type="evidence" value="ECO:0007669"/>
    <property type="project" value="UniProtKB-KW"/>
</dbReference>
<feature type="domain" description="ShKT" evidence="14">
    <location>
        <begin position="1362"/>
        <end position="1396"/>
    </location>
</feature>
<feature type="compositionally biased region" description="Low complexity" evidence="9">
    <location>
        <begin position="1222"/>
        <end position="1252"/>
    </location>
</feature>
<name>A0A0K2VB06_LEPSM</name>
<feature type="domain" description="PLAC" evidence="12">
    <location>
        <begin position="1358"/>
        <end position="1397"/>
    </location>
</feature>
<organism evidence="15">
    <name type="scientific">Lepeophtheirus salmonis</name>
    <name type="common">Salmon louse</name>
    <name type="synonym">Caligus salmonis</name>
    <dbReference type="NCBI Taxonomy" id="72036"/>
    <lineage>
        <taxon>Eukaryota</taxon>
        <taxon>Metazoa</taxon>
        <taxon>Ecdysozoa</taxon>
        <taxon>Arthropoda</taxon>
        <taxon>Crustacea</taxon>
        <taxon>Multicrustacea</taxon>
        <taxon>Hexanauplia</taxon>
        <taxon>Copepoda</taxon>
        <taxon>Siphonostomatoida</taxon>
        <taxon>Caligidae</taxon>
        <taxon>Lepeophtheirus</taxon>
    </lineage>
</organism>
<feature type="domain" description="Ig-like" evidence="11">
    <location>
        <begin position="991"/>
        <end position="1083"/>
    </location>
</feature>
<feature type="domain" description="BPTI/Kunitz inhibitor" evidence="10">
    <location>
        <begin position="262"/>
        <end position="312"/>
    </location>
</feature>
<feature type="region of interest" description="Disordered" evidence="9">
    <location>
        <begin position="765"/>
        <end position="821"/>
    </location>
</feature>
<keyword evidence="6 8" id="KW-1015">Disulfide bond</keyword>
<dbReference type="Pfam" id="PF07679">
    <property type="entry name" value="I-set"/>
    <property type="match status" value="3"/>
</dbReference>
<feature type="compositionally biased region" description="Polar residues" evidence="9">
    <location>
        <begin position="765"/>
        <end position="779"/>
    </location>
</feature>
<dbReference type="EMBL" id="HACA01030377">
    <property type="protein sequence ID" value="CDW47738.1"/>
    <property type="molecule type" value="Transcribed_RNA"/>
</dbReference>
<feature type="domain" description="BPTI/Kunitz inhibitor" evidence="10">
    <location>
        <begin position="510"/>
        <end position="560"/>
    </location>
</feature>
<feature type="domain" description="BPTI/Kunitz inhibitor" evidence="10">
    <location>
        <begin position="197"/>
        <end position="247"/>
    </location>
</feature>
<feature type="compositionally biased region" description="Pro residues" evidence="9">
    <location>
        <begin position="787"/>
        <end position="814"/>
    </location>
</feature>
<evidence type="ECO:0000259" key="11">
    <source>
        <dbReference type="PROSITE" id="PS50835"/>
    </source>
</evidence>
<evidence type="ECO:0000313" key="15">
    <source>
        <dbReference type="EMBL" id="CDW47738.1"/>
    </source>
</evidence>
<dbReference type="PROSITE" id="PS50835">
    <property type="entry name" value="IG_LIKE"/>
    <property type="match status" value="3"/>
</dbReference>
<dbReference type="InterPro" id="IPR010909">
    <property type="entry name" value="PLAC"/>
</dbReference>
<evidence type="ECO:0000256" key="3">
    <source>
        <dbReference type="ARBA" id="ARBA00022690"/>
    </source>
</evidence>
<feature type="domain" description="BPTI/Kunitz inhibitor" evidence="10">
    <location>
        <begin position="382"/>
        <end position="432"/>
    </location>
</feature>
<evidence type="ECO:0000256" key="6">
    <source>
        <dbReference type="ARBA" id="ARBA00023157"/>
    </source>
</evidence>
<dbReference type="PROSITE" id="PS00280">
    <property type="entry name" value="BPTI_KUNITZ_1"/>
    <property type="match status" value="5"/>
</dbReference>
<accession>A0A0K2VB06</accession>
<evidence type="ECO:0000256" key="5">
    <source>
        <dbReference type="ARBA" id="ARBA00022900"/>
    </source>
</evidence>
<dbReference type="InterPro" id="IPR003599">
    <property type="entry name" value="Ig_sub"/>
</dbReference>
<feature type="disulfide bond" evidence="8">
    <location>
        <begin position="1380"/>
        <end position="1393"/>
    </location>
</feature>
<reference evidence="15" key="1">
    <citation type="submission" date="2014-05" db="EMBL/GenBank/DDBJ databases">
        <authorList>
            <person name="Chronopoulou M."/>
        </authorList>
    </citation>
    <scope>NUCLEOTIDE SEQUENCE</scope>
    <source>
        <tissue evidence="15">Whole organism</tissue>
    </source>
</reference>
<dbReference type="CDD" id="cd22593">
    <property type="entry name" value="Kunitz_conkunitzin"/>
    <property type="match status" value="1"/>
</dbReference>
<dbReference type="InterPro" id="IPR013783">
    <property type="entry name" value="Ig-like_fold"/>
</dbReference>
<feature type="domain" description="BPTI/Kunitz inhibitor" evidence="10">
    <location>
        <begin position="322"/>
        <end position="372"/>
    </location>
</feature>
<dbReference type="InterPro" id="IPR013098">
    <property type="entry name" value="Ig_I-set"/>
</dbReference>
<dbReference type="SUPFAM" id="SSF57256">
    <property type="entry name" value="Elafin-like"/>
    <property type="match status" value="1"/>
</dbReference>
<evidence type="ECO:0000256" key="8">
    <source>
        <dbReference type="PROSITE-ProRule" id="PRU01005"/>
    </source>
</evidence>
<feature type="region of interest" description="Disordered" evidence="9">
    <location>
        <begin position="1207"/>
        <end position="1263"/>
    </location>
</feature>
<dbReference type="InterPro" id="IPR002223">
    <property type="entry name" value="Kunitz_BPTI"/>
</dbReference>
<feature type="domain" description="WAP" evidence="13">
    <location>
        <begin position="919"/>
        <end position="966"/>
    </location>
</feature>
<dbReference type="InterPro" id="IPR020901">
    <property type="entry name" value="Prtase_inh_Kunz-CS"/>
</dbReference>
<dbReference type="PROSITE" id="PS51670">
    <property type="entry name" value="SHKT"/>
    <property type="match status" value="1"/>
</dbReference>
<dbReference type="SMART" id="SM00217">
    <property type="entry name" value="WAP"/>
    <property type="match status" value="1"/>
</dbReference>
<feature type="domain" description="BPTI/Kunitz inhibitor" evidence="10">
    <location>
        <begin position="449"/>
        <end position="503"/>
    </location>
</feature>
<sequence length="1399" mass="157321">MILHQQLDPISKGVAVKQQSLDVVLITTLQQKAKTTLGVLATLTNLAVVLMEYQSPEGLDKRDVPVKIQSLVVAQIEKSQQKESKGKDADALQVNLGVVQMVLKIRKEKISKNATPYFQYQLQMFVDYPKIAVMAETLQRNGFLGDGRNFTTKWFFDMEYGGCSKFFDGGKGGNRNNFQDQITCEKVCVNPTGRAACVLPEVKGPCEGYYPRYSYNSETKSCNQFIYGGCLGNNNKFQSLEECEGTCSEDPEGVRELSVDKCKQIIEAGPCQGNFTRWGYNTETEECEIFTYGGCNGNDNAYMTKDECDNSCKPQGFNRQMCLLPRDPGPCKDNLPKWYFDNFEKRCVPFYYGGCDGNDNKFDDLESCQKSCPKEFLQADVCKLPQVPGTCGDYLERFYFDIDEGVCKPFYYGGCDGNKNNFKSMENCQSRCSVDYSIPIAQEFKLEFCLLSKDVGVVDEQNPKEQNRWYYDSSDGVCKQMQFKGRRGNGNRFLTRQDCEASCRESQNICTLPKVRGPCNSQIDSFWFDEDKNSCFKFTWGGCQGNGNRFESMEFCEAKCKDTGSGAPSKEKANVDICNLPIDSGPCTDRIPNWYFNTKNGKCSAFIYSGCEGNANRFITQEQCDRNCGIFKGKNVCGSQMDIGPCVGRFKKWYFDLHTRTCHEFTFGGCEGNGNRFSSLGECETVCLVQDELPIQGNNTEVSRSEICMLQLDEGSCDDQLKRWYFNEERNICAPFLYTGCAGNRNRFKSYDICMGFCGPKNPPSKDNNLYPSQPQTSPYPAREEYPQPPYPTREEYPQPPYPTREEYPQPPYPTRNEFTQPPPYPTIDESIPTVESPRVNQVPEYDPSRCAEFDRRCREAYCQFGLLRYRDDRSGCDICYCNEPCQGYSCPENTQCSEELYRVRENSDETAFRPLCRPLVKEGVCPKVSMNVYSSCEQDCRGDSSCSGSQKCCFNGCGESCMDAVVDPGMNIPESNEYYPPPNPADIEEPRIPTDAARIHVPMPTIIANEGDIAALTVHVDGNPHPDVYWRVGRRDIDTRLGKYKVLRDGTLQIIGVDPSDEGVYTCLADNGRGHPAEATVTLAVDSPNDLEAGIVPTETDITLSLGSPATLECLAYGFPKPSVTWWKDREMLPMSSEQHTQNPDFSLHIRSLNLRDLGQYTCQVFNGIGNGASHSLIVRALGPVYGTNREDEPYLIYLVDGAPVSPTRDSRTQEPPYSPSQPQQPDWTRTQATTTTTPTTSTTTNQSPTRGSGETSRIDVRIEPVSPEHQIGQYIQIECTVNSYTRPHVYWYKNGQLITPENNIQISGVNNTLIIYRAEATDRGTYTCQADNGYASQTDSVTLSIVERNSDPGFLVGPECTDNPYFVNCKLIVRANYCGNKYYAKFCCKSCRLARQI</sequence>
<dbReference type="SUPFAM" id="SSF48726">
    <property type="entry name" value="Immunoglobulin"/>
    <property type="match status" value="3"/>
</dbReference>
<dbReference type="PANTHER" id="PTHR10083">
    <property type="entry name" value="KUNITZ-TYPE PROTEASE INHIBITOR-RELATED"/>
    <property type="match status" value="1"/>
</dbReference>
<dbReference type="FunFam" id="2.60.40.10:FF:000107">
    <property type="entry name" value="Myosin, light chain kinase a"/>
    <property type="match status" value="1"/>
</dbReference>